<dbReference type="EMBL" id="LAZR01057063">
    <property type="protein sequence ID" value="KKK72829.1"/>
    <property type="molecule type" value="Genomic_DNA"/>
</dbReference>
<gene>
    <name evidence="1" type="ORF">LCGC14_2899990</name>
</gene>
<dbReference type="AlphaFoldDB" id="A0A0F9A2I2"/>
<sequence length="172" mass="19521">DYGITERMVDEMKEGIMEDNRKGTWEDVTGECEVSWYSFSMGGYAEVRHNGNAIAFIGPKVRICETPDYRVLNTDTVGDSYTGYMKVERFIPDPKPEWIDITAECNLTFKGHESGHYIRIGYDGDLEDEALGYVGETVEMNSPSRYRITTHPRKIDRGGLDSGCIKVEKRNG</sequence>
<feature type="non-terminal residue" evidence="1">
    <location>
        <position position="1"/>
    </location>
</feature>
<accession>A0A0F9A2I2</accession>
<proteinExistence type="predicted"/>
<comment type="caution">
    <text evidence="1">The sequence shown here is derived from an EMBL/GenBank/DDBJ whole genome shotgun (WGS) entry which is preliminary data.</text>
</comment>
<organism evidence="1">
    <name type="scientific">marine sediment metagenome</name>
    <dbReference type="NCBI Taxonomy" id="412755"/>
    <lineage>
        <taxon>unclassified sequences</taxon>
        <taxon>metagenomes</taxon>
        <taxon>ecological metagenomes</taxon>
    </lineage>
</organism>
<evidence type="ECO:0000313" key="1">
    <source>
        <dbReference type="EMBL" id="KKK72829.1"/>
    </source>
</evidence>
<protein>
    <submittedName>
        <fullName evidence="1">Uncharacterized protein</fullName>
    </submittedName>
</protein>
<name>A0A0F9A2I2_9ZZZZ</name>
<reference evidence="1" key="1">
    <citation type="journal article" date="2015" name="Nature">
        <title>Complex archaea that bridge the gap between prokaryotes and eukaryotes.</title>
        <authorList>
            <person name="Spang A."/>
            <person name="Saw J.H."/>
            <person name="Jorgensen S.L."/>
            <person name="Zaremba-Niedzwiedzka K."/>
            <person name="Martijn J."/>
            <person name="Lind A.E."/>
            <person name="van Eijk R."/>
            <person name="Schleper C."/>
            <person name="Guy L."/>
            <person name="Ettema T.J."/>
        </authorList>
    </citation>
    <scope>NUCLEOTIDE SEQUENCE</scope>
</reference>